<keyword evidence="3 7" id="KW-0479">Metal-binding</keyword>
<evidence type="ECO:0000313" key="9">
    <source>
        <dbReference type="Proteomes" id="UP000515158"/>
    </source>
</evidence>
<sequence length="719" mass="81982">MALSLTCRRLLYRQHPTFLQCRQSGYIVMLPDVPLHSDDNSLLRSDAFQDFSSLTGRKCYDGVVRRSLDFQSSFWKIEKHIKDKKGITDVELFQEYLCPIEEVSRPLDNAYNTVKILHQATDLLSNEKYNKIASRAAVALENKFTSPLLYHSCKNALESNETNLPPDQKRLLAKYTLFGKLNGMELPTTKYDSLVEARKGTLRYQNTYNGKLAHETRQYKLPISDSHMLKNFPERLLRAMSEGPDPSRGPWTLRYRTMTPFLEYCPDALLRNKVWLSSATFGLHEEMTALNVDVTNIRYARKQEAKILGFNSYAEYAMESKMAGSVDDVLGVLDHLLQKARPAQAHEIESLNKFAFENGYHKPLEFCDVPYWQRAKLNKAYGFNENELSAYFPFETVLSGLFTLLNDMFGIEMNEIRGVDVWARDVRVYEVLDSKSKAPIAHLYLDPFMRSEKSYSNGVALTLRNRSLVGKEQTPQIGIMFSFSPPAHGKPSLLSFNNVVDLFGRFGYALQVILSKAAYAEVAGSAFVEVDAAEIPSHFLEHWAYTPAVVKSISGHYDNGDKLPDGILNNLDRVKKHMAGFHLCNEIYKSRLDMELFATDIAWKTVMEKLWPMYSAFPLDPMDHSPLSFHEIFNEGSASYYSHIWSRLIAADIFTAFEEVGLENKESIRTVGDRFRDTYLNGLSGAAKNFRKFRGRDPAPDAFLLSLGLQKPLKPTQSK</sequence>
<keyword evidence="2 7" id="KW-0645">Protease</keyword>
<dbReference type="GO" id="GO:0004222">
    <property type="term" value="F:metalloendopeptidase activity"/>
    <property type="evidence" value="ECO:0007669"/>
    <property type="project" value="InterPro"/>
</dbReference>
<dbReference type="GO" id="GO:0046872">
    <property type="term" value="F:metal ion binding"/>
    <property type="evidence" value="ECO:0007669"/>
    <property type="project" value="UniProtKB-UniRule"/>
</dbReference>
<dbReference type="PANTHER" id="PTHR11804:SF83">
    <property type="entry name" value="LD37516P"/>
    <property type="match status" value="1"/>
</dbReference>
<dbReference type="GO" id="GO:0006508">
    <property type="term" value="P:proteolysis"/>
    <property type="evidence" value="ECO:0007669"/>
    <property type="project" value="UniProtKB-KW"/>
</dbReference>
<dbReference type="KEGG" id="tpal:117642270"/>
<dbReference type="AlphaFoldDB" id="A0A6P8Y930"/>
<gene>
    <name evidence="10" type="primary">LOC117642270</name>
</gene>
<dbReference type="Proteomes" id="UP000515158">
    <property type="component" value="Unplaced"/>
</dbReference>
<keyword evidence="6 7" id="KW-0482">Metalloprotease</keyword>
<dbReference type="InterPro" id="IPR024079">
    <property type="entry name" value="MetalloPept_cat_dom_sf"/>
</dbReference>
<reference evidence="10" key="1">
    <citation type="submission" date="2025-08" db="UniProtKB">
        <authorList>
            <consortium name="RefSeq"/>
        </authorList>
    </citation>
    <scope>IDENTIFICATION</scope>
    <source>
        <tissue evidence="10">Total insect</tissue>
    </source>
</reference>
<evidence type="ECO:0000256" key="1">
    <source>
        <dbReference type="ARBA" id="ARBA00006040"/>
    </source>
</evidence>
<proteinExistence type="inferred from homology"/>
<organism evidence="10">
    <name type="scientific">Thrips palmi</name>
    <name type="common">Melon thrips</name>
    <dbReference type="NCBI Taxonomy" id="161013"/>
    <lineage>
        <taxon>Eukaryota</taxon>
        <taxon>Metazoa</taxon>
        <taxon>Ecdysozoa</taxon>
        <taxon>Arthropoda</taxon>
        <taxon>Hexapoda</taxon>
        <taxon>Insecta</taxon>
        <taxon>Pterygota</taxon>
        <taxon>Neoptera</taxon>
        <taxon>Paraneoptera</taxon>
        <taxon>Thysanoptera</taxon>
        <taxon>Terebrantia</taxon>
        <taxon>Thripoidea</taxon>
        <taxon>Thripidae</taxon>
        <taxon>Thrips</taxon>
    </lineage>
</organism>
<protein>
    <submittedName>
        <fullName evidence="10">Oligopeptidase A</fullName>
    </submittedName>
</protein>
<keyword evidence="4 7" id="KW-0378">Hydrolase</keyword>
<dbReference type="InParanoid" id="A0A6P8Y930"/>
<evidence type="ECO:0000256" key="2">
    <source>
        <dbReference type="ARBA" id="ARBA00022670"/>
    </source>
</evidence>
<keyword evidence="5 7" id="KW-0862">Zinc</keyword>
<evidence type="ECO:0000313" key="10">
    <source>
        <dbReference type="RefSeq" id="XP_034236163.1"/>
    </source>
</evidence>
<evidence type="ECO:0000256" key="7">
    <source>
        <dbReference type="RuleBase" id="RU003435"/>
    </source>
</evidence>
<evidence type="ECO:0000256" key="4">
    <source>
        <dbReference type="ARBA" id="ARBA00022801"/>
    </source>
</evidence>
<name>A0A6P8Y930_THRPL</name>
<comment type="cofactor">
    <cofactor evidence="7">
        <name>Zn(2+)</name>
        <dbReference type="ChEBI" id="CHEBI:29105"/>
    </cofactor>
    <text evidence="7">Binds 1 zinc ion.</text>
</comment>
<keyword evidence="9" id="KW-1185">Reference proteome</keyword>
<dbReference type="InterPro" id="IPR001567">
    <property type="entry name" value="Pept_M3A_M3B_dom"/>
</dbReference>
<dbReference type="SUPFAM" id="SSF55486">
    <property type="entry name" value="Metalloproteases ('zincins'), catalytic domain"/>
    <property type="match status" value="1"/>
</dbReference>
<comment type="similarity">
    <text evidence="1 7">Belongs to the peptidase M3 family.</text>
</comment>
<evidence type="ECO:0000256" key="3">
    <source>
        <dbReference type="ARBA" id="ARBA00022723"/>
    </source>
</evidence>
<dbReference type="Gene3D" id="3.40.390.10">
    <property type="entry name" value="Collagenase (Catalytic Domain)"/>
    <property type="match status" value="1"/>
</dbReference>
<dbReference type="FunCoup" id="A0A6P8Y930">
    <property type="interactions" value="480"/>
</dbReference>
<dbReference type="Pfam" id="PF01432">
    <property type="entry name" value="Peptidase_M3"/>
    <property type="match status" value="1"/>
</dbReference>
<evidence type="ECO:0000259" key="8">
    <source>
        <dbReference type="Pfam" id="PF01432"/>
    </source>
</evidence>
<dbReference type="OrthoDB" id="534666at2759"/>
<dbReference type="InterPro" id="IPR024077">
    <property type="entry name" value="Neurolysin/TOP_dom2"/>
</dbReference>
<dbReference type="InterPro" id="IPR045090">
    <property type="entry name" value="Pept_M3A_M3B"/>
</dbReference>
<dbReference type="Gene3D" id="1.10.1370.10">
    <property type="entry name" value="Neurolysin, domain 3"/>
    <property type="match status" value="1"/>
</dbReference>
<evidence type="ECO:0000256" key="5">
    <source>
        <dbReference type="ARBA" id="ARBA00022833"/>
    </source>
</evidence>
<accession>A0A6P8Y930</accession>
<dbReference type="RefSeq" id="XP_034236163.1">
    <property type="nucleotide sequence ID" value="XM_034380272.1"/>
</dbReference>
<dbReference type="GeneID" id="117642270"/>
<dbReference type="PANTHER" id="PTHR11804">
    <property type="entry name" value="PROTEASE M3 THIMET OLIGOPEPTIDASE-RELATED"/>
    <property type="match status" value="1"/>
</dbReference>
<evidence type="ECO:0000256" key="6">
    <source>
        <dbReference type="ARBA" id="ARBA00023049"/>
    </source>
</evidence>
<feature type="domain" description="Peptidase M3A/M3B catalytic" evidence="8">
    <location>
        <begin position="261"/>
        <end position="708"/>
    </location>
</feature>